<keyword evidence="7" id="KW-0769">Symport</keyword>
<dbReference type="InterPro" id="IPR037272">
    <property type="entry name" value="SNS_sf"/>
</dbReference>
<keyword evidence="6" id="KW-0479">Metal-binding</keyword>
<dbReference type="PRINTS" id="PR00176">
    <property type="entry name" value="NANEUSMPORT"/>
</dbReference>
<dbReference type="PANTHER" id="PTHR11616">
    <property type="entry name" value="SODIUM/CHLORIDE DEPENDENT TRANSPORTER"/>
    <property type="match status" value="1"/>
</dbReference>
<dbReference type="GO" id="GO:0006865">
    <property type="term" value="P:amino acid transport"/>
    <property type="evidence" value="ECO:0007669"/>
    <property type="project" value="TreeGrafter"/>
</dbReference>
<comment type="subcellular location">
    <subcellularLocation>
        <location evidence="1">Membrane</location>
        <topology evidence="1">Multi-pass membrane protein</topology>
    </subcellularLocation>
</comment>
<dbReference type="AlphaFoldDB" id="A0A814CPK3"/>
<evidence type="ECO:0000313" key="10">
    <source>
        <dbReference type="EMBL" id="CAF1283384.1"/>
    </source>
</evidence>
<dbReference type="Proteomes" id="UP000663829">
    <property type="component" value="Unassembled WGS sequence"/>
</dbReference>
<name>A0A814CPK3_9BILA</name>
<feature type="transmembrane region" description="Helical" evidence="8">
    <location>
        <begin position="20"/>
        <end position="37"/>
    </location>
</feature>
<evidence type="ECO:0000313" key="11">
    <source>
        <dbReference type="EMBL" id="CAF3719156.1"/>
    </source>
</evidence>
<evidence type="ECO:0000256" key="2">
    <source>
        <dbReference type="ARBA" id="ARBA00022448"/>
    </source>
</evidence>
<dbReference type="EMBL" id="CAJNOK010018498">
    <property type="protein sequence ID" value="CAF1283384.1"/>
    <property type="molecule type" value="Genomic_DNA"/>
</dbReference>
<dbReference type="Pfam" id="PF00209">
    <property type="entry name" value="SNF"/>
    <property type="match status" value="1"/>
</dbReference>
<comment type="caution">
    <text evidence="9">The sequence shown here is derived from an EMBL/GenBank/DDBJ whole genome shotgun (WGS) entry which is preliminary data.</text>
</comment>
<dbReference type="PROSITE" id="PS00610">
    <property type="entry name" value="NA_NEUROTRAN_SYMP_1"/>
    <property type="match status" value="1"/>
</dbReference>
<keyword evidence="2 7" id="KW-0813">Transport</keyword>
<evidence type="ECO:0000313" key="12">
    <source>
        <dbReference type="EMBL" id="CAF4088262.1"/>
    </source>
</evidence>
<keyword evidence="5 8" id="KW-0472">Membrane</keyword>
<evidence type="ECO:0000256" key="3">
    <source>
        <dbReference type="ARBA" id="ARBA00022692"/>
    </source>
</evidence>
<keyword evidence="3 7" id="KW-0812">Transmembrane</keyword>
<feature type="binding site" evidence="6">
    <location>
        <position position="33"/>
    </location>
    <ligand>
        <name>Na(+)</name>
        <dbReference type="ChEBI" id="CHEBI:29101"/>
        <label>1</label>
    </ligand>
</feature>
<dbReference type="GO" id="GO:0046872">
    <property type="term" value="F:metal ion binding"/>
    <property type="evidence" value="ECO:0007669"/>
    <property type="project" value="UniProtKB-KW"/>
</dbReference>
<proteinExistence type="inferred from homology"/>
<dbReference type="GO" id="GO:0005886">
    <property type="term" value="C:plasma membrane"/>
    <property type="evidence" value="ECO:0007669"/>
    <property type="project" value="TreeGrafter"/>
</dbReference>
<evidence type="ECO:0000256" key="6">
    <source>
        <dbReference type="PIRSR" id="PIRSR600175-1"/>
    </source>
</evidence>
<dbReference type="Proteomes" id="UP000677228">
    <property type="component" value="Unassembled WGS sequence"/>
</dbReference>
<evidence type="ECO:0000256" key="1">
    <source>
        <dbReference type="ARBA" id="ARBA00004141"/>
    </source>
</evidence>
<gene>
    <name evidence="9" type="ORF">GPM918_LOCUS10804</name>
    <name evidence="10" type="ORF">OVA965_LOCUS27747</name>
    <name evidence="11" type="ORF">SRO942_LOCUS10805</name>
    <name evidence="12" type="ORF">TMI583_LOCUS28496</name>
</gene>
<accession>A0A814CPK3</accession>
<keyword evidence="13" id="KW-1185">Reference proteome</keyword>
<evidence type="ECO:0000313" key="13">
    <source>
        <dbReference type="Proteomes" id="UP000663829"/>
    </source>
</evidence>
<dbReference type="InterPro" id="IPR000175">
    <property type="entry name" value="Na/ntran_symport"/>
</dbReference>
<dbReference type="SUPFAM" id="SSF161070">
    <property type="entry name" value="SNF-like"/>
    <property type="match status" value="1"/>
</dbReference>
<dbReference type="GO" id="GO:0035725">
    <property type="term" value="P:sodium ion transmembrane transport"/>
    <property type="evidence" value="ECO:0007669"/>
    <property type="project" value="TreeGrafter"/>
</dbReference>
<dbReference type="GO" id="GO:0015293">
    <property type="term" value="F:symporter activity"/>
    <property type="evidence" value="ECO:0007669"/>
    <property type="project" value="UniProtKB-KW"/>
</dbReference>
<feature type="binding site" evidence="6">
    <location>
        <position position="26"/>
    </location>
    <ligand>
        <name>Na(+)</name>
        <dbReference type="ChEBI" id="CHEBI:29101"/>
        <label>1</label>
    </ligand>
</feature>
<dbReference type="PROSITE" id="PS50267">
    <property type="entry name" value="NA_NEUROTRAN_SYMP_3"/>
    <property type="match status" value="1"/>
</dbReference>
<dbReference type="EMBL" id="CAJNOQ010002165">
    <property type="protein sequence ID" value="CAF0942810.1"/>
    <property type="molecule type" value="Genomic_DNA"/>
</dbReference>
<reference evidence="9" key="1">
    <citation type="submission" date="2021-02" db="EMBL/GenBank/DDBJ databases">
        <authorList>
            <person name="Nowell W R."/>
        </authorList>
    </citation>
    <scope>NUCLEOTIDE SEQUENCE</scope>
</reference>
<dbReference type="EMBL" id="CAJOBC010002165">
    <property type="protein sequence ID" value="CAF3719156.1"/>
    <property type="molecule type" value="Genomic_DNA"/>
</dbReference>
<dbReference type="Proteomes" id="UP000682733">
    <property type="component" value="Unassembled WGS sequence"/>
</dbReference>
<keyword evidence="6" id="KW-0915">Sodium</keyword>
<dbReference type="Proteomes" id="UP000681722">
    <property type="component" value="Unassembled WGS sequence"/>
</dbReference>
<dbReference type="PANTHER" id="PTHR11616:SF309">
    <property type="entry name" value="TRANSPORTER"/>
    <property type="match status" value="1"/>
</dbReference>
<sequence length="98" mass="11161">MSQTKLVVKQREIWKSKFDFFISTIGFSIGLGNVWRFPYLCFKNGGGAFLIPYFISALICGVPLFFLEASLGQWMSEGGIGCWNIVPLFRGLLEEWLK</sequence>
<evidence type="ECO:0000256" key="7">
    <source>
        <dbReference type="RuleBase" id="RU003732"/>
    </source>
</evidence>
<organism evidence="9 13">
    <name type="scientific">Didymodactylos carnosus</name>
    <dbReference type="NCBI Taxonomy" id="1234261"/>
    <lineage>
        <taxon>Eukaryota</taxon>
        <taxon>Metazoa</taxon>
        <taxon>Spiralia</taxon>
        <taxon>Gnathifera</taxon>
        <taxon>Rotifera</taxon>
        <taxon>Eurotatoria</taxon>
        <taxon>Bdelloidea</taxon>
        <taxon>Philodinida</taxon>
        <taxon>Philodinidae</taxon>
        <taxon>Didymodactylos</taxon>
    </lineage>
</organism>
<comment type="similarity">
    <text evidence="7">Belongs to the sodium:neurotransmitter symporter (SNF) (TC 2.A.22) family.</text>
</comment>
<evidence type="ECO:0000256" key="5">
    <source>
        <dbReference type="ARBA" id="ARBA00023136"/>
    </source>
</evidence>
<evidence type="ECO:0000313" key="9">
    <source>
        <dbReference type="EMBL" id="CAF0942810.1"/>
    </source>
</evidence>
<dbReference type="OrthoDB" id="6581954at2759"/>
<evidence type="ECO:0000256" key="4">
    <source>
        <dbReference type="ARBA" id="ARBA00022989"/>
    </source>
</evidence>
<protein>
    <recommendedName>
        <fullName evidence="7">Transporter</fullName>
    </recommendedName>
</protein>
<dbReference type="EMBL" id="CAJOBA010040065">
    <property type="protein sequence ID" value="CAF4088262.1"/>
    <property type="molecule type" value="Genomic_DNA"/>
</dbReference>
<keyword evidence="4 8" id="KW-1133">Transmembrane helix</keyword>
<feature type="transmembrane region" description="Helical" evidence="8">
    <location>
        <begin position="49"/>
        <end position="67"/>
    </location>
</feature>
<evidence type="ECO:0000256" key="8">
    <source>
        <dbReference type="SAM" id="Phobius"/>
    </source>
</evidence>